<keyword evidence="2" id="KW-0479">Metal-binding</keyword>
<evidence type="ECO:0000259" key="5">
    <source>
        <dbReference type="Pfam" id="PF00884"/>
    </source>
</evidence>
<keyword evidence="4" id="KW-0106">Calcium</keyword>
<dbReference type="PANTHER" id="PTHR42693">
    <property type="entry name" value="ARYLSULFATASE FAMILY MEMBER"/>
    <property type="match status" value="1"/>
</dbReference>
<dbReference type="InterPro" id="IPR000917">
    <property type="entry name" value="Sulfatase_N"/>
</dbReference>
<dbReference type="Proteomes" id="UP000292855">
    <property type="component" value="Unassembled WGS sequence"/>
</dbReference>
<dbReference type="InterPro" id="IPR017850">
    <property type="entry name" value="Alkaline_phosphatase_core_sf"/>
</dbReference>
<dbReference type="InterPro" id="IPR024607">
    <property type="entry name" value="Sulfatase_CS"/>
</dbReference>
<organism evidence="6 7">
    <name type="scientific">Sphingobacterium corticibacterium</name>
    <dbReference type="NCBI Taxonomy" id="2484746"/>
    <lineage>
        <taxon>Bacteria</taxon>
        <taxon>Pseudomonadati</taxon>
        <taxon>Bacteroidota</taxon>
        <taxon>Sphingobacteriia</taxon>
        <taxon>Sphingobacteriales</taxon>
        <taxon>Sphingobacteriaceae</taxon>
        <taxon>Sphingobacterium</taxon>
    </lineage>
</organism>
<dbReference type="GO" id="GO:0004065">
    <property type="term" value="F:arylsulfatase activity"/>
    <property type="evidence" value="ECO:0007669"/>
    <property type="project" value="TreeGrafter"/>
</dbReference>
<comment type="caution">
    <text evidence="6">The sequence shown here is derived from an EMBL/GenBank/DDBJ whole genome shotgun (WGS) entry which is preliminary data.</text>
</comment>
<dbReference type="EMBL" id="SGIT01000002">
    <property type="protein sequence ID" value="RZF59990.1"/>
    <property type="molecule type" value="Genomic_DNA"/>
</dbReference>
<evidence type="ECO:0000256" key="4">
    <source>
        <dbReference type="ARBA" id="ARBA00022837"/>
    </source>
</evidence>
<dbReference type="Gene3D" id="3.30.1120.10">
    <property type="match status" value="1"/>
</dbReference>
<keyword evidence="3" id="KW-0378">Hydrolase</keyword>
<dbReference type="PROSITE" id="PS00149">
    <property type="entry name" value="SULFATASE_2"/>
    <property type="match status" value="1"/>
</dbReference>
<dbReference type="AlphaFoldDB" id="A0A4Q6XIX1"/>
<evidence type="ECO:0000256" key="3">
    <source>
        <dbReference type="ARBA" id="ARBA00022801"/>
    </source>
</evidence>
<name>A0A4Q6XIX1_9SPHI</name>
<dbReference type="PROSITE" id="PS00523">
    <property type="entry name" value="SULFATASE_1"/>
    <property type="match status" value="1"/>
</dbReference>
<dbReference type="Gene3D" id="3.40.720.10">
    <property type="entry name" value="Alkaline Phosphatase, subunit A"/>
    <property type="match status" value="1"/>
</dbReference>
<evidence type="ECO:0000256" key="2">
    <source>
        <dbReference type="ARBA" id="ARBA00022723"/>
    </source>
</evidence>
<evidence type="ECO:0000313" key="6">
    <source>
        <dbReference type="EMBL" id="RZF59990.1"/>
    </source>
</evidence>
<dbReference type="PANTHER" id="PTHR42693:SF33">
    <property type="entry name" value="ARYLSULFATASE"/>
    <property type="match status" value="1"/>
</dbReference>
<dbReference type="Pfam" id="PF00884">
    <property type="entry name" value="Sulfatase"/>
    <property type="match status" value="1"/>
</dbReference>
<reference evidence="6 7" key="1">
    <citation type="submission" date="2019-02" db="EMBL/GenBank/DDBJ databases">
        <authorList>
            <person name="Li Y."/>
        </authorList>
    </citation>
    <scope>NUCLEOTIDE SEQUENCE [LARGE SCALE GENOMIC DNA]</scope>
    <source>
        <strain evidence="6 7">30C10-4-7</strain>
    </source>
</reference>
<dbReference type="RefSeq" id="WP_130141908.1">
    <property type="nucleotide sequence ID" value="NZ_SGIT01000002.1"/>
</dbReference>
<keyword evidence="7" id="KW-1185">Reference proteome</keyword>
<gene>
    <name evidence="6" type="ORF">EWE74_12755</name>
</gene>
<dbReference type="SUPFAM" id="SSF53649">
    <property type="entry name" value="Alkaline phosphatase-like"/>
    <property type="match status" value="1"/>
</dbReference>
<dbReference type="InterPro" id="IPR050738">
    <property type="entry name" value="Sulfatase"/>
</dbReference>
<sequence>MINLKNLYFTLTFVGLFTAISTAQQRPNIVLVVADDLGYADLSCYGNPVIETPFLDSIARMGVQSTNFVLASPTCSPSRAALLTGRYPSRYNVPAPLGPGSDLGLPASERTIAKLLKEDGYKTKMIGKWHLGDKVAFSPMNHGFEDYYGLLYSHDYRSPYVQTDSTMKLFRNYTPVVQEPADSSLTALYHQEAIRYVQAQQSSEPFFLYLAYNMPHLPVYYAAQNSVYAGGNGGELGAVIAEMDAGLRMLWDSLEEKGLAENTIFIFTSDNGPWSEYPSRMADDGVTKRHHAGYSGLFRGSKASTYEGGVRVPFIMYWPGHSYSKILKQVVSAVDLFPTLAQWAGIQVPIDMELDGQSVGELFTSGVNTMDHQPIYYEHGGKPEVVRLGDWKLRRTGQDENEVLELFNLADDPAERVNLAADYPDRLNELSLLLDNF</sequence>
<feature type="domain" description="Sulfatase N-terminal" evidence="5">
    <location>
        <begin position="27"/>
        <end position="346"/>
    </location>
</feature>
<comment type="similarity">
    <text evidence="1">Belongs to the sulfatase family.</text>
</comment>
<accession>A0A4Q6XIX1</accession>
<proteinExistence type="inferred from homology"/>
<protein>
    <submittedName>
        <fullName evidence="6">Sulfatase</fullName>
    </submittedName>
</protein>
<evidence type="ECO:0000256" key="1">
    <source>
        <dbReference type="ARBA" id="ARBA00008779"/>
    </source>
</evidence>
<evidence type="ECO:0000313" key="7">
    <source>
        <dbReference type="Proteomes" id="UP000292855"/>
    </source>
</evidence>
<dbReference type="GO" id="GO:0046872">
    <property type="term" value="F:metal ion binding"/>
    <property type="evidence" value="ECO:0007669"/>
    <property type="project" value="UniProtKB-KW"/>
</dbReference>
<dbReference type="OrthoDB" id="9803751at2"/>